<dbReference type="InterPro" id="IPR045598">
    <property type="entry name" value="DUF6457"/>
</dbReference>
<protein>
    <submittedName>
        <fullName evidence="2">Molybdopterin-guanine dinucleotide biosynthesis protein</fullName>
    </submittedName>
</protein>
<gene>
    <name evidence="2" type="ORF">FM101_04110</name>
</gene>
<name>A0A1R4FIC9_9MICC</name>
<evidence type="ECO:0000259" key="1">
    <source>
        <dbReference type="Pfam" id="PF20058"/>
    </source>
</evidence>
<evidence type="ECO:0000313" key="3">
    <source>
        <dbReference type="Proteomes" id="UP000195913"/>
    </source>
</evidence>
<accession>A0A1R4FIC9</accession>
<reference evidence="2 3" key="1">
    <citation type="submission" date="2017-02" db="EMBL/GenBank/DDBJ databases">
        <authorList>
            <person name="Peterson S.W."/>
        </authorList>
    </citation>
    <scope>NUCLEOTIDE SEQUENCE [LARGE SCALE GENOMIC DNA]</scope>
    <source>
        <strain evidence="2 3">B Ar 00.02</strain>
    </source>
</reference>
<dbReference type="EMBL" id="FUHW01000019">
    <property type="protein sequence ID" value="SJM55705.1"/>
    <property type="molecule type" value="Genomic_DNA"/>
</dbReference>
<dbReference type="RefSeq" id="WP_086995849.1">
    <property type="nucleotide sequence ID" value="NZ_FUHW01000019.1"/>
</dbReference>
<dbReference type="AlphaFoldDB" id="A0A1R4FIC9"/>
<organism evidence="2 3">
    <name type="scientific">Arthrobacter rhombi</name>
    <dbReference type="NCBI Taxonomy" id="71253"/>
    <lineage>
        <taxon>Bacteria</taxon>
        <taxon>Bacillati</taxon>
        <taxon>Actinomycetota</taxon>
        <taxon>Actinomycetes</taxon>
        <taxon>Micrococcales</taxon>
        <taxon>Micrococcaceae</taxon>
        <taxon>Arthrobacter</taxon>
    </lineage>
</organism>
<feature type="domain" description="DUF6457" evidence="1">
    <location>
        <begin position="5"/>
        <end position="89"/>
    </location>
</feature>
<sequence length="91" mass="9378">MSEIPELDDWVAELLKGLEIQDTPVDIDAILGMAGVAAHSIIRPAAPVTTYVAGFAAGLAAGAGMANDTVAMQGATKRVNEILARRSGSEQ</sequence>
<dbReference type="Proteomes" id="UP000195913">
    <property type="component" value="Unassembled WGS sequence"/>
</dbReference>
<proteinExistence type="predicted"/>
<keyword evidence="3" id="KW-1185">Reference proteome</keyword>
<dbReference type="Pfam" id="PF20058">
    <property type="entry name" value="DUF6457"/>
    <property type="match status" value="1"/>
</dbReference>
<evidence type="ECO:0000313" key="2">
    <source>
        <dbReference type="EMBL" id="SJM55705.1"/>
    </source>
</evidence>